<keyword evidence="1 2" id="KW-0694">RNA-binding</keyword>
<evidence type="ECO:0000256" key="1">
    <source>
        <dbReference type="ARBA" id="ARBA00022884"/>
    </source>
</evidence>
<dbReference type="GO" id="GO:0005634">
    <property type="term" value="C:nucleus"/>
    <property type="evidence" value="ECO:0007669"/>
    <property type="project" value="TreeGrafter"/>
</dbReference>
<dbReference type="KEGG" id="csl:COCSUDRAFT_47744"/>
<feature type="region of interest" description="Disordered" evidence="3">
    <location>
        <begin position="247"/>
        <end position="291"/>
    </location>
</feature>
<dbReference type="InterPro" id="IPR000504">
    <property type="entry name" value="RRM_dom"/>
</dbReference>
<organism evidence="5 6">
    <name type="scientific">Coccomyxa subellipsoidea (strain C-169)</name>
    <name type="common">Green microalga</name>
    <dbReference type="NCBI Taxonomy" id="574566"/>
    <lineage>
        <taxon>Eukaryota</taxon>
        <taxon>Viridiplantae</taxon>
        <taxon>Chlorophyta</taxon>
        <taxon>core chlorophytes</taxon>
        <taxon>Trebouxiophyceae</taxon>
        <taxon>Trebouxiophyceae incertae sedis</taxon>
        <taxon>Coccomyxaceae</taxon>
        <taxon>Coccomyxa</taxon>
        <taxon>Coccomyxa subellipsoidea</taxon>
    </lineage>
</organism>
<dbReference type="SMART" id="SM00360">
    <property type="entry name" value="RRM"/>
    <property type="match status" value="3"/>
</dbReference>
<dbReference type="InterPro" id="IPR012677">
    <property type="entry name" value="Nucleotide-bd_a/b_plait_sf"/>
</dbReference>
<dbReference type="InterPro" id="IPR035979">
    <property type="entry name" value="RBD_domain_sf"/>
</dbReference>
<feature type="region of interest" description="Disordered" evidence="3">
    <location>
        <begin position="139"/>
        <end position="168"/>
    </location>
</feature>
<dbReference type="SUPFAM" id="SSF54928">
    <property type="entry name" value="RNA-binding domain, RBD"/>
    <property type="match status" value="2"/>
</dbReference>
<evidence type="ECO:0000313" key="6">
    <source>
        <dbReference type="Proteomes" id="UP000007264"/>
    </source>
</evidence>
<dbReference type="EMBL" id="AGSI01000009">
    <property type="protein sequence ID" value="EIE22925.1"/>
    <property type="molecule type" value="Genomic_DNA"/>
</dbReference>
<evidence type="ECO:0000256" key="3">
    <source>
        <dbReference type="SAM" id="MobiDB-lite"/>
    </source>
</evidence>
<feature type="compositionally biased region" description="Gly residues" evidence="3">
    <location>
        <begin position="26"/>
        <end position="35"/>
    </location>
</feature>
<dbReference type="PROSITE" id="PS50102">
    <property type="entry name" value="RRM"/>
    <property type="match status" value="3"/>
</dbReference>
<feature type="domain" description="RRM" evidence="4">
    <location>
        <begin position="56"/>
        <end position="134"/>
    </location>
</feature>
<evidence type="ECO:0000259" key="4">
    <source>
        <dbReference type="PROSITE" id="PS50102"/>
    </source>
</evidence>
<dbReference type="AlphaFoldDB" id="I0YX06"/>
<feature type="compositionally biased region" description="Basic and acidic residues" evidence="3">
    <location>
        <begin position="247"/>
        <end position="261"/>
    </location>
</feature>
<accession>I0YX06</accession>
<evidence type="ECO:0000313" key="5">
    <source>
        <dbReference type="EMBL" id="EIE22925.1"/>
    </source>
</evidence>
<proteinExistence type="predicted"/>
<feature type="compositionally biased region" description="Basic and acidic residues" evidence="3">
    <location>
        <begin position="38"/>
        <end position="47"/>
    </location>
</feature>
<dbReference type="eggNOG" id="KOG0118">
    <property type="taxonomic scope" value="Eukaryota"/>
</dbReference>
<reference evidence="5 6" key="1">
    <citation type="journal article" date="2012" name="Genome Biol.">
        <title>The genome of the polar eukaryotic microalga coccomyxa subellipsoidea reveals traits of cold adaptation.</title>
        <authorList>
            <person name="Blanc G."/>
            <person name="Agarkova I."/>
            <person name="Grimwood J."/>
            <person name="Kuo A."/>
            <person name="Brueggeman A."/>
            <person name="Dunigan D."/>
            <person name="Gurnon J."/>
            <person name="Ladunga I."/>
            <person name="Lindquist E."/>
            <person name="Lucas S."/>
            <person name="Pangilinan J."/>
            <person name="Proschold T."/>
            <person name="Salamov A."/>
            <person name="Schmutz J."/>
            <person name="Weeks D."/>
            <person name="Yamada T."/>
            <person name="Claverie J.M."/>
            <person name="Grigoriev I."/>
            <person name="Van Etten J."/>
            <person name="Lomsadze A."/>
            <person name="Borodovsky M."/>
        </authorList>
    </citation>
    <scope>NUCLEOTIDE SEQUENCE [LARGE SCALE GENOMIC DNA]</scope>
    <source>
        <strain evidence="5 6">C-169</strain>
    </source>
</reference>
<dbReference type="CDD" id="cd00590">
    <property type="entry name" value="RRM_SF"/>
    <property type="match status" value="1"/>
</dbReference>
<dbReference type="GO" id="GO:1990904">
    <property type="term" value="C:ribonucleoprotein complex"/>
    <property type="evidence" value="ECO:0007669"/>
    <property type="project" value="TreeGrafter"/>
</dbReference>
<dbReference type="Gene3D" id="3.30.70.330">
    <property type="match status" value="3"/>
</dbReference>
<dbReference type="GO" id="GO:0003729">
    <property type="term" value="F:mRNA binding"/>
    <property type="evidence" value="ECO:0007669"/>
    <property type="project" value="TreeGrafter"/>
</dbReference>
<dbReference type="GO" id="GO:0005737">
    <property type="term" value="C:cytoplasm"/>
    <property type="evidence" value="ECO:0007669"/>
    <property type="project" value="TreeGrafter"/>
</dbReference>
<evidence type="ECO:0000256" key="2">
    <source>
        <dbReference type="PROSITE-ProRule" id="PRU00176"/>
    </source>
</evidence>
<gene>
    <name evidence="5" type="ORF">COCSUDRAFT_47744</name>
</gene>
<sequence length="368" mass="39556">MASKMDIDDKLNSSLDTLVKESGGRPSRGGGGSGRGRGRGEKRERNDTGGVIRVARRIYVSNLTWRTSWQDLKDHFKQAGNVAYVDVLREGRDGRSKGCGIVEFETAEEAAEAINTLHLSEIDGREIYVREDREDFDLKAASEGPSGTGVAKRGRPSGGGGHADGPVSVGKRVYVNNLSHDTTWQILKDHFRQAGNVVHAAVLTYEDGQSKGCGIVEFQSSNDALRAISLLSNSTLDGNTIYVREDREDTAVRGRSPRGERGGGGGRGRGGDRGGERGERGGGGAAPDGTKIVVHGLPWSVEWQDLKDLAKQYGDAVKADIAKRSDGKSRGFGTIVFKTPEDAQTAIQKLTGLEFQGRVLTAKLDEFA</sequence>
<feature type="compositionally biased region" description="Basic and acidic residues" evidence="3">
    <location>
        <begin position="1"/>
        <end position="11"/>
    </location>
</feature>
<feature type="compositionally biased region" description="Basic and acidic residues" evidence="3">
    <location>
        <begin position="269"/>
        <end position="280"/>
    </location>
</feature>
<dbReference type="RefSeq" id="XP_005647469.1">
    <property type="nucleotide sequence ID" value="XM_005647412.1"/>
</dbReference>
<protein>
    <submittedName>
        <fullName evidence="5">RNA-binding domain-containing protein</fullName>
    </submittedName>
</protein>
<name>I0YX06_COCSC</name>
<keyword evidence="6" id="KW-1185">Reference proteome</keyword>
<dbReference type="STRING" id="574566.I0YX06"/>
<feature type="domain" description="RRM" evidence="4">
    <location>
        <begin position="290"/>
        <end position="367"/>
    </location>
</feature>
<dbReference type="InterPro" id="IPR050374">
    <property type="entry name" value="RRT5_SRSF_SR"/>
</dbReference>
<feature type="region of interest" description="Disordered" evidence="3">
    <location>
        <begin position="1"/>
        <end position="47"/>
    </location>
</feature>
<dbReference type="Proteomes" id="UP000007264">
    <property type="component" value="Unassembled WGS sequence"/>
</dbReference>
<dbReference type="PANTHER" id="PTHR23003">
    <property type="entry name" value="RNA RECOGNITION MOTIF RRM DOMAIN CONTAINING PROTEIN"/>
    <property type="match status" value="1"/>
</dbReference>
<feature type="domain" description="RRM" evidence="4">
    <location>
        <begin position="171"/>
        <end position="248"/>
    </location>
</feature>
<dbReference type="GeneID" id="17040912"/>
<dbReference type="Pfam" id="PF00076">
    <property type="entry name" value="RRM_1"/>
    <property type="match status" value="3"/>
</dbReference>
<comment type="caution">
    <text evidence="5">The sequence shown here is derived from an EMBL/GenBank/DDBJ whole genome shotgun (WGS) entry which is preliminary data.</text>
</comment>
<dbReference type="OrthoDB" id="439808at2759"/>